<evidence type="ECO:0000259" key="2">
    <source>
        <dbReference type="PROSITE" id="PS50908"/>
    </source>
</evidence>
<dbReference type="InterPro" id="IPR001498">
    <property type="entry name" value="Impact_N"/>
</dbReference>
<keyword evidence="3" id="KW-0808">Transferase</keyword>
<dbReference type="OMA" id="RTINGRS"/>
<evidence type="ECO:0000313" key="4">
    <source>
        <dbReference type="Proteomes" id="UP000186303"/>
    </source>
</evidence>
<keyword evidence="3" id="KW-0418">Kinase</keyword>
<name>A0A1M8A8S1_MALS4</name>
<dbReference type="Gene3D" id="3.30.230.30">
    <property type="entry name" value="Impact, N-terminal domain"/>
    <property type="match status" value="1"/>
</dbReference>
<dbReference type="InterPro" id="IPR006575">
    <property type="entry name" value="RWD_dom"/>
</dbReference>
<reference evidence="4" key="1">
    <citation type="journal article" date="2017" name="Nucleic Acids Res.">
        <title>Proteogenomics produces comprehensive and highly accurate protein-coding gene annotation in a complete genome assembly of Malassezia sympodialis.</title>
        <authorList>
            <person name="Zhu Y."/>
            <person name="Engstroem P.G."/>
            <person name="Tellgren-Roth C."/>
            <person name="Baudo C.D."/>
            <person name="Kennell J.C."/>
            <person name="Sun S."/>
            <person name="Billmyre R.B."/>
            <person name="Schroeder M.S."/>
            <person name="Andersson A."/>
            <person name="Holm T."/>
            <person name="Sigurgeirsson B."/>
            <person name="Wu G."/>
            <person name="Sankaranarayanan S.R."/>
            <person name="Siddharthan R."/>
            <person name="Sanyal K."/>
            <person name="Lundeberg J."/>
            <person name="Nystedt B."/>
            <person name="Boekhout T."/>
            <person name="Dawson T.L. Jr."/>
            <person name="Heitman J."/>
            <person name="Scheynius A."/>
            <person name="Lehtioe J."/>
        </authorList>
    </citation>
    <scope>NUCLEOTIDE SEQUENCE [LARGE SCALE GENOMIC DNA]</scope>
    <source>
        <strain evidence="4">ATCC 42132</strain>
    </source>
</reference>
<comment type="similarity">
    <text evidence="1">Belongs to the IMPACT family.</text>
</comment>
<dbReference type="PROSITE" id="PS50908">
    <property type="entry name" value="RWD"/>
    <property type="match status" value="1"/>
</dbReference>
<dbReference type="Proteomes" id="UP000186303">
    <property type="component" value="Chromosome 4"/>
</dbReference>
<organism evidence="3 4">
    <name type="scientific">Malassezia sympodialis (strain ATCC 42132)</name>
    <name type="common">Atopic eczema-associated yeast</name>
    <dbReference type="NCBI Taxonomy" id="1230383"/>
    <lineage>
        <taxon>Eukaryota</taxon>
        <taxon>Fungi</taxon>
        <taxon>Dikarya</taxon>
        <taxon>Basidiomycota</taxon>
        <taxon>Ustilaginomycotina</taxon>
        <taxon>Malasseziomycetes</taxon>
        <taxon>Malasseziales</taxon>
        <taxon>Malasseziaceae</taxon>
        <taxon>Malassezia</taxon>
    </lineage>
</organism>
<dbReference type="PANTHER" id="PTHR16301:SF24">
    <property type="entry name" value="RWD DOMAIN-CONTAINING PROTEIN"/>
    <property type="match status" value="1"/>
</dbReference>
<accession>A0A1M8A8S1</accession>
<proteinExistence type="inferred from homology"/>
<sequence length="245" mass="27268">MPLLDSSHDSIKLQVELPANYPNTDTAPKMQLVNRTINGRSVDQHIRSEIDRTFTSSGSVPWSRNVPVLFQGLDCAYETVQNWLLVQHEAAETNPNHQDSSSACASVSYPKLDFRNMALSDIIVERKSEFLGHAIRISSPDEVPHILKHILESDKRIQRATHPTIYAWICRTPDGVLHHDCDDDGEAAAGGRLAHLLSLLEIENALVVVTRWFGGILLGPERFKHINRAARDALTKAGIIGPMTK</sequence>
<dbReference type="InterPro" id="IPR036956">
    <property type="entry name" value="Impact_N_sf"/>
</dbReference>
<dbReference type="VEuPathDB" id="FungiDB:MSYG_3074"/>
<dbReference type="GO" id="GO:0006446">
    <property type="term" value="P:regulation of translational initiation"/>
    <property type="evidence" value="ECO:0007669"/>
    <property type="project" value="TreeGrafter"/>
</dbReference>
<evidence type="ECO:0000256" key="1">
    <source>
        <dbReference type="ARBA" id="ARBA00007665"/>
    </source>
</evidence>
<dbReference type="InterPro" id="IPR023582">
    <property type="entry name" value="Impact"/>
</dbReference>
<dbReference type="GO" id="GO:0005737">
    <property type="term" value="C:cytoplasm"/>
    <property type="evidence" value="ECO:0007669"/>
    <property type="project" value="TreeGrafter"/>
</dbReference>
<keyword evidence="4" id="KW-1185">Reference proteome</keyword>
<gene>
    <name evidence="3" type="ORF">MSYG_3074</name>
</gene>
<dbReference type="Pfam" id="PF01205">
    <property type="entry name" value="Impact_N"/>
    <property type="match status" value="1"/>
</dbReference>
<dbReference type="EMBL" id="LT671824">
    <property type="protein sequence ID" value="SHO78727.1"/>
    <property type="molecule type" value="Genomic_DNA"/>
</dbReference>
<dbReference type="SUPFAM" id="SSF54211">
    <property type="entry name" value="Ribosomal protein S5 domain 2-like"/>
    <property type="match status" value="1"/>
</dbReference>
<dbReference type="GO" id="GO:0140469">
    <property type="term" value="P:GCN2-mediated signaling"/>
    <property type="evidence" value="ECO:0007669"/>
    <property type="project" value="TreeGrafter"/>
</dbReference>
<evidence type="ECO:0000313" key="3">
    <source>
        <dbReference type="EMBL" id="SHO78727.1"/>
    </source>
</evidence>
<dbReference type="PANTHER" id="PTHR16301">
    <property type="entry name" value="IMPACT-RELATED"/>
    <property type="match status" value="1"/>
</dbReference>
<feature type="domain" description="RWD" evidence="2">
    <location>
        <begin position="1"/>
        <end position="83"/>
    </location>
</feature>
<dbReference type="InterPro" id="IPR020568">
    <property type="entry name" value="Ribosomal_Su5_D2-typ_SF"/>
</dbReference>
<dbReference type="STRING" id="1230383.A0A1M8A8S1"/>
<dbReference type="AlphaFoldDB" id="A0A1M8A8S1"/>
<dbReference type="OrthoDB" id="69641at2759"/>
<protein>
    <submittedName>
        <fullName evidence="3">Similar to S.cerevisiae protein YIH1 (Negative regulator of eIF2 kinase Gcn2p)</fullName>
    </submittedName>
</protein>
<dbReference type="GO" id="GO:0016301">
    <property type="term" value="F:kinase activity"/>
    <property type="evidence" value="ECO:0007669"/>
    <property type="project" value="UniProtKB-KW"/>
</dbReference>